<dbReference type="Gene3D" id="2.130.10.10">
    <property type="entry name" value="YVTN repeat-like/Quinoprotein amine dehydrogenase"/>
    <property type="match status" value="1"/>
</dbReference>
<evidence type="ECO:0000259" key="4">
    <source>
        <dbReference type="Pfam" id="PF21031"/>
    </source>
</evidence>
<dbReference type="RefSeq" id="XP_002116768.1">
    <property type="nucleotide sequence ID" value="XM_002116732.1"/>
</dbReference>
<dbReference type="InterPro" id="IPR049546">
    <property type="entry name" value="WDR54_beta_prop"/>
</dbReference>
<dbReference type="CTD" id="6757916"/>
<keyword evidence="6" id="KW-1185">Reference proteome</keyword>
<evidence type="ECO:0000256" key="3">
    <source>
        <dbReference type="PROSITE-ProRule" id="PRU00221"/>
    </source>
</evidence>
<evidence type="ECO:0000313" key="6">
    <source>
        <dbReference type="Proteomes" id="UP000009022"/>
    </source>
</evidence>
<dbReference type="InParanoid" id="B3S8T8"/>
<dbReference type="PhylomeDB" id="B3S8T8"/>
<dbReference type="HOGENOM" id="CLU_045688_0_0_1"/>
<evidence type="ECO:0000256" key="2">
    <source>
        <dbReference type="ARBA" id="ARBA00022737"/>
    </source>
</evidence>
<feature type="domain" description="WD repeat-containing protein 54 beta-propeller" evidence="4">
    <location>
        <begin position="1"/>
        <end position="320"/>
    </location>
</feature>
<dbReference type="PANTHER" id="PTHR19857">
    <property type="entry name" value="MITOCHONDRIAL DIVISION PROTEIN 1-RELATED"/>
    <property type="match status" value="1"/>
</dbReference>
<dbReference type="InterPro" id="IPR051179">
    <property type="entry name" value="WD_repeat_multifunction"/>
</dbReference>
<accession>B3S8T8</accession>
<dbReference type="eggNOG" id="ENOG502QRUZ">
    <property type="taxonomic scope" value="Eukaryota"/>
</dbReference>
<keyword evidence="1 3" id="KW-0853">WD repeat</keyword>
<protein>
    <recommendedName>
        <fullName evidence="4">WD repeat-containing protein 54 beta-propeller domain-containing protein</fullName>
    </recommendedName>
</protein>
<dbReference type="PROSITE" id="PS50082">
    <property type="entry name" value="WD_REPEATS_2"/>
    <property type="match status" value="1"/>
</dbReference>
<dbReference type="OrthoDB" id="756370at2759"/>
<dbReference type="OMA" id="WENYICV"/>
<evidence type="ECO:0000313" key="5">
    <source>
        <dbReference type="EMBL" id="EDV20827.1"/>
    </source>
</evidence>
<name>B3S8T8_TRIAD</name>
<dbReference type="SMART" id="SM00320">
    <property type="entry name" value="WD40"/>
    <property type="match status" value="3"/>
</dbReference>
<organism evidence="5 6">
    <name type="scientific">Trichoplax adhaerens</name>
    <name type="common">Trichoplax reptans</name>
    <dbReference type="NCBI Taxonomy" id="10228"/>
    <lineage>
        <taxon>Eukaryota</taxon>
        <taxon>Metazoa</taxon>
        <taxon>Placozoa</taxon>
        <taxon>Uniplacotomia</taxon>
        <taxon>Trichoplacea</taxon>
        <taxon>Trichoplacidae</taxon>
        <taxon>Trichoplax</taxon>
    </lineage>
</organism>
<dbReference type="FunCoup" id="B3S8T8">
    <property type="interactions" value="441"/>
</dbReference>
<sequence>MYKRQPSIPLKASCSALCNNLDVSDANSSQSGGSLTFAVVHKSVSHLINSSPGLPHIYRQVTCKESESSWCALESRKVLVIASLKGIQMFEPDGSIMLFWHALNRSDEKTAQFARGITSIKSDNLVCVGTSSGSILIFSVDDNGKVLNIQLKETLSGHDVPITDLISGESDTLASADELGNIAIWKTSDKSISKVTLIKGQNYPCSSIRLWDKYIIGGYGSGHIRIYEANTGNLEIEIAAHARWVNAIDVAFEANLLLSASEDTYVRVWSLGLVDNKLKVEMKFSESVTDVQLQGCKFTSPEGLTFALTGYDFSEIYLFSR</sequence>
<feature type="repeat" description="WD" evidence="3">
    <location>
        <begin position="238"/>
        <end position="271"/>
    </location>
</feature>
<dbReference type="Pfam" id="PF21031">
    <property type="entry name" value="WDR54"/>
    <property type="match status" value="1"/>
</dbReference>
<proteinExistence type="predicted"/>
<dbReference type="EMBL" id="DS985257">
    <property type="protein sequence ID" value="EDV20827.1"/>
    <property type="molecule type" value="Genomic_DNA"/>
</dbReference>
<dbReference type="InterPro" id="IPR015943">
    <property type="entry name" value="WD40/YVTN_repeat-like_dom_sf"/>
</dbReference>
<gene>
    <name evidence="5" type="ORF">TRIADDRAFT_50926</name>
</gene>
<dbReference type="SUPFAM" id="SSF50978">
    <property type="entry name" value="WD40 repeat-like"/>
    <property type="match status" value="1"/>
</dbReference>
<dbReference type="GeneID" id="6757916"/>
<dbReference type="PROSITE" id="PS50294">
    <property type="entry name" value="WD_REPEATS_REGION"/>
    <property type="match status" value="1"/>
</dbReference>
<dbReference type="KEGG" id="tad:TRIADDRAFT_50926"/>
<dbReference type="InterPro" id="IPR036322">
    <property type="entry name" value="WD40_repeat_dom_sf"/>
</dbReference>
<keyword evidence="2" id="KW-0677">Repeat</keyword>
<dbReference type="AlphaFoldDB" id="B3S8T8"/>
<dbReference type="PANTHER" id="PTHR19857:SF8">
    <property type="entry name" value="ANGIO-ASSOCIATED MIGRATORY CELL PROTEIN"/>
    <property type="match status" value="1"/>
</dbReference>
<dbReference type="Proteomes" id="UP000009022">
    <property type="component" value="Unassembled WGS sequence"/>
</dbReference>
<evidence type="ECO:0000256" key="1">
    <source>
        <dbReference type="ARBA" id="ARBA00022574"/>
    </source>
</evidence>
<reference evidence="5 6" key="1">
    <citation type="journal article" date="2008" name="Nature">
        <title>The Trichoplax genome and the nature of placozoans.</title>
        <authorList>
            <person name="Srivastava M."/>
            <person name="Begovic E."/>
            <person name="Chapman J."/>
            <person name="Putnam N.H."/>
            <person name="Hellsten U."/>
            <person name="Kawashima T."/>
            <person name="Kuo A."/>
            <person name="Mitros T."/>
            <person name="Salamov A."/>
            <person name="Carpenter M.L."/>
            <person name="Signorovitch A.Y."/>
            <person name="Moreno M.A."/>
            <person name="Kamm K."/>
            <person name="Grimwood J."/>
            <person name="Schmutz J."/>
            <person name="Shapiro H."/>
            <person name="Grigoriev I.V."/>
            <person name="Buss L.W."/>
            <person name="Schierwater B."/>
            <person name="Dellaporta S.L."/>
            <person name="Rokhsar D.S."/>
        </authorList>
    </citation>
    <scope>NUCLEOTIDE SEQUENCE [LARGE SCALE GENOMIC DNA]</scope>
    <source>
        <strain evidence="5 6">Grell-BS-1999</strain>
    </source>
</reference>
<dbReference type="InterPro" id="IPR001680">
    <property type="entry name" value="WD40_rpt"/>
</dbReference>